<dbReference type="AlphaFoldDB" id="A0A564ZKT6"/>
<protein>
    <recommendedName>
        <fullName evidence="3">Pyrimidine dimer DNA glycosylase</fullName>
    </recommendedName>
</protein>
<dbReference type="Pfam" id="PF03013">
    <property type="entry name" value="Pyr_excise"/>
    <property type="match status" value="1"/>
</dbReference>
<evidence type="ECO:0008006" key="3">
    <source>
        <dbReference type="Google" id="ProtNLM"/>
    </source>
</evidence>
<reference evidence="1 2" key="1">
    <citation type="submission" date="2019-07" db="EMBL/GenBank/DDBJ databases">
        <authorList>
            <person name="Cremers G."/>
        </authorList>
    </citation>
    <scope>NUCLEOTIDE SEQUENCE [LARGE SCALE GENOMIC DNA]</scope>
</reference>
<name>A0A564ZKT6_9BACT</name>
<evidence type="ECO:0000313" key="1">
    <source>
        <dbReference type="EMBL" id="VUZ85945.1"/>
    </source>
</evidence>
<dbReference type="Proteomes" id="UP000334340">
    <property type="component" value="Unassembled WGS sequence"/>
</dbReference>
<organism evidence="1 2">
    <name type="scientific">Candidatus Methylomirabilis lanthanidiphila</name>
    <dbReference type="NCBI Taxonomy" id="2211376"/>
    <lineage>
        <taxon>Bacteria</taxon>
        <taxon>Candidatus Methylomirabilota</taxon>
        <taxon>Candidatus Methylomirabilia</taxon>
        <taxon>Candidatus Methylomirabilales</taxon>
        <taxon>Candidatus Methylomirabilaceae</taxon>
        <taxon>Candidatus Methylomirabilis</taxon>
    </lineage>
</organism>
<sequence length="161" mass="18526">MRLWSLHPKYLDVRGLVAVWREALLAQAVLRGETTGYRYHPQLERFRAQRSPLGAIAGYLRGVYAEAVRRGYKFSSNKISPARGSGVIAVTRGQVEQEWYHLMTKLAIRDPAAFDLLKRVRRPQPHPLFRVVRGDVETWEKGTASRPNNRLRRPVCCVTRC</sequence>
<gene>
    <name evidence="1" type="ORF">MELA_02339</name>
</gene>
<accession>A0A564ZKT6</accession>
<evidence type="ECO:0000313" key="2">
    <source>
        <dbReference type="Proteomes" id="UP000334340"/>
    </source>
</evidence>
<dbReference type="EMBL" id="CABIKM010000038">
    <property type="protein sequence ID" value="VUZ85945.1"/>
    <property type="molecule type" value="Genomic_DNA"/>
</dbReference>
<proteinExistence type="predicted"/>
<keyword evidence="2" id="KW-1185">Reference proteome</keyword>
<dbReference type="InterPro" id="IPR004260">
    <property type="entry name" value="Pyr-dimer_DNA_glycosylase"/>
</dbReference>